<feature type="domain" description="VOC" evidence="1">
    <location>
        <begin position="2"/>
        <end position="125"/>
    </location>
</feature>
<sequence>MELTHTRLLVNNYRECFSFYRNVLGFEVTWGNEDSLYAEFKFRGCTLGLFERKQMLEAIGAESVSYTYNTDKIALIFKVDNVEEKYKELKEKVDFITKPSAQEGWGIKVAHFRDPDGSLIEIYESIE</sequence>
<evidence type="ECO:0000313" key="5">
    <source>
        <dbReference type="Proteomes" id="UP000260457"/>
    </source>
</evidence>
<protein>
    <submittedName>
        <fullName evidence="3">Bleomycin resistance protein</fullName>
    </submittedName>
    <submittedName>
        <fullName evidence="2">VOC family protein</fullName>
    </submittedName>
</protein>
<dbReference type="InterPro" id="IPR029068">
    <property type="entry name" value="Glyas_Bleomycin-R_OHBP_Dase"/>
</dbReference>
<dbReference type="InterPro" id="IPR037523">
    <property type="entry name" value="VOC_core"/>
</dbReference>
<reference evidence="2 5" key="2">
    <citation type="submission" date="2018-07" db="EMBL/GenBank/DDBJ databases">
        <title>The molecular basis for the intramolecular migration of carboxyl group in the catabolism of para-hydroxybenzoate via gentisate.</title>
        <authorList>
            <person name="Zhao H."/>
            <person name="Xu Y."/>
            <person name="Lin S."/>
            <person name="Spain J.C."/>
            <person name="Zhou N.-Y."/>
        </authorList>
    </citation>
    <scope>NUCLEOTIDE SEQUENCE [LARGE SCALE GENOMIC DNA]</scope>
    <source>
        <strain evidence="2 5">PHB-7a</strain>
    </source>
</reference>
<dbReference type="PANTHER" id="PTHR36503">
    <property type="entry name" value="BLR2520 PROTEIN"/>
    <property type="match status" value="1"/>
</dbReference>
<dbReference type="PANTHER" id="PTHR36503:SF1">
    <property type="entry name" value="BLR2520 PROTEIN"/>
    <property type="match status" value="1"/>
</dbReference>
<gene>
    <name evidence="3" type="ORF">CN689_24980</name>
    <name evidence="2" type="ORF">DTO10_22580</name>
</gene>
<dbReference type="RefSeq" id="WP_098177800.1">
    <property type="nucleotide sequence ID" value="NZ_CP030926.1"/>
</dbReference>
<keyword evidence="5" id="KW-1185">Reference proteome</keyword>
<name>A0AAX0RQI3_9BACI</name>
<dbReference type="KEGG" id="pbut:DTO10_22580"/>
<dbReference type="Proteomes" id="UP000260457">
    <property type="component" value="Chromosome"/>
</dbReference>
<dbReference type="Pfam" id="PF00903">
    <property type="entry name" value="Glyoxalase"/>
    <property type="match status" value="1"/>
</dbReference>
<dbReference type="Gene3D" id="3.10.180.10">
    <property type="entry name" value="2,3-Dihydroxybiphenyl 1,2-Dioxygenase, domain 1"/>
    <property type="match status" value="1"/>
</dbReference>
<dbReference type="EMBL" id="CP030926">
    <property type="protein sequence ID" value="AXN40885.1"/>
    <property type="molecule type" value="Genomic_DNA"/>
</dbReference>
<evidence type="ECO:0000313" key="4">
    <source>
        <dbReference type="Proteomes" id="UP000220106"/>
    </source>
</evidence>
<evidence type="ECO:0000313" key="3">
    <source>
        <dbReference type="EMBL" id="PEJ26707.1"/>
    </source>
</evidence>
<dbReference type="PROSITE" id="PS51819">
    <property type="entry name" value="VOC"/>
    <property type="match status" value="1"/>
</dbReference>
<accession>A0AAX0RQI3</accession>
<dbReference type="Proteomes" id="UP000220106">
    <property type="component" value="Unassembled WGS sequence"/>
</dbReference>
<dbReference type="AlphaFoldDB" id="A0AAX0RQI3"/>
<dbReference type="EMBL" id="NUEQ01000106">
    <property type="protein sequence ID" value="PEJ26707.1"/>
    <property type="molecule type" value="Genomic_DNA"/>
</dbReference>
<organism evidence="3 4">
    <name type="scientific">Peribacillus butanolivorans</name>
    <dbReference type="NCBI Taxonomy" id="421767"/>
    <lineage>
        <taxon>Bacteria</taxon>
        <taxon>Bacillati</taxon>
        <taxon>Bacillota</taxon>
        <taxon>Bacilli</taxon>
        <taxon>Bacillales</taxon>
        <taxon>Bacillaceae</taxon>
        <taxon>Peribacillus</taxon>
    </lineage>
</organism>
<evidence type="ECO:0000313" key="2">
    <source>
        <dbReference type="EMBL" id="AXN40885.1"/>
    </source>
</evidence>
<proteinExistence type="predicted"/>
<reference evidence="3 4" key="1">
    <citation type="submission" date="2017-09" db="EMBL/GenBank/DDBJ databases">
        <title>Large-scale bioinformatics analysis of Bacillus genomes uncovers conserved roles of natural products in bacterial physiology.</title>
        <authorList>
            <consortium name="Agbiome Team Llc"/>
            <person name="Bleich R.M."/>
            <person name="Kirk G.J."/>
            <person name="Santa Maria K.C."/>
            <person name="Allen S.E."/>
            <person name="Farag S."/>
            <person name="Shank E.A."/>
            <person name="Bowers A."/>
        </authorList>
    </citation>
    <scope>NUCLEOTIDE SEQUENCE [LARGE SCALE GENOMIC DNA]</scope>
    <source>
        <strain evidence="3 4">AFS003229</strain>
    </source>
</reference>
<dbReference type="SUPFAM" id="SSF54593">
    <property type="entry name" value="Glyoxalase/Bleomycin resistance protein/Dihydroxybiphenyl dioxygenase"/>
    <property type="match status" value="1"/>
</dbReference>
<dbReference type="InterPro" id="IPR004360">
    <property type="entry name" value="Glyas_Fos-R_dOase_dom"/>
</dbReference>
<evidence type="ECO:0000259" key="1">
    <source>
        <dbReference type="PROSITE" id="PS51819"/>
    </source>
</evidence>